<sequence>MFRDTSMDYLDKEEVKQIWNRNMQITDEEFLNMDETEFRARVRERSHHTLEIQMYHAAYRNKQLRPEQADYAKHLLDLWIKRGLSKEFPEYRYVSFLIESAERLAKGEPVDLAAYAPKPVTKEMEEDFFTILKERRSVREFKDQEVPDEIIDKILEAGLWAAHGCNVQSIRYIVVREKNEPGLFRGSDVPGGPVHLVILQDMRCYRANSFTPVRNQLLDAGAAGQNIVLAAHAAGLEGVWLTFPNEEFCDRLKKKFDLPDYIRLVTYVDVGYGDQTPYPPLRAGVEDAVIGRY</sequence>
<dbReference type="Pfam" id="PF00881">
    <property type="entry name" value="Nitroreductase"/>
    <property type="match status" value="2"/>
</dbReference>
<keyword evidence="5" id="KW-0560">Oxidoreductase</keyword>
<feature type="domain" description="Nitroreductase" evidence="6">
    <location>
        <begin position="132"/>
        <end position="178"/>
    </location>
</feature>
<evidence type="ECO:0000256" key="4">
    <source>
        <dbReference type="ARBA" id="ARBA00022643"/>
    </source>
</evidence>
<evidence type="ECO:0000256" key="5">
    <source>
        <dbReference type="ARBA" id="ARBA00023002"/>
    </source>
</evidence>
<dbReference type="InterPro" id="IPR029479">
    <property type="entry name" value="Nitroreductase"/>
</dbReference>
<keyword evidence="8" id="KW-1185">Reference proteome</keyword>
<feature type="domain" description="Nitroreductase" evidence="6">
    <location>
        <begin position="212"/>
        <end position="272"/>
    </location>
</feature>
<dbReference type="OrthoDB" id="9812105at2"/>
<dbReference type="InterPro" id="IPR000415">
    <property type="entry name" value="Nitroreductase-like"/>
</dbReference>
<dbReference type="PANTHER" id="PTHR43673">
    <property type="entry name" value="NAD(P)H NITROREDUCTASE YDGI-RELATED"/>
    <property type="match status" value="1"/>
</dbReference>
<evidence type="ECO:0000256" key="3">
    <source>
        <dbReference type="ARBA" id="ARBA00022630"/>
    </source>
</evidence>
<gene>
    <name evidence="7" type="ORF">SAMN05216529_10216</name>
</gene>
<dbReference type="RefSeq" id="WP_109708835.1">
    <property type="nucleotide sequence ID" value="NZ_QGDS01000002.1"/>
</dbReference>
<proteinExistence type="inferred from homology"/>
<comment type="cofactor">
    <cofactor evidence="1">
        <name>FMN</name>
        <dbReference type="ChEBI" id="CHEBI:58210"/>
    </cofactor>
</comment>
<protein>
    <submittedName>
        <fullName evidence="7">Nitroreductase</fullName>
    </submittedName>
</protein>
<evidence type="ECO:0000256" key="2">
    <source>
        <dbReference type="ARBA" id="ARBA00007118"/>
    </source>
</evidence>
<evidence type="ECO:0000313" key="8">
    <source>
        <dbReference type="Proteomes" id="UP000254051"/>
    </source>
</evidence>
<dbReference type="SUPFAM" id="SSF55469">
    <property type="entry name" value="FMN-dependent nitroreductase-like"/>
    <property type="match status" value="1"/>
</dbReference>
<keyword evidence="3" id="KW-0285">Flavoprotein</keyword>
<evidence type="ECO:0000313" key="7">
    <source>
        <dbReference type="EMBL" id="SUQ12802.1"/>
    </source>
</evidence>
<name>A0A315ZZZ6_9FIRM</name>
<dbReference type="Gene3D" id="3.40.109.10">
    <property type="entry name" value="NADH Oxidase"/>
    <property type="match status" value="1"/>
</dbReference>
<dbReference type="GO" id="GO:0016491">
    <property type="term" value="F:oxidoreductase activity"/>
    <property type="evidence" value="ECO:0007669"/>
    <property type="project" value="UniProtKB-KW"/>
</dbReference>
<dbReference type="Proteomes" id="UP000254051">
    <property type="component" value="Unassembled WGS sequence"/>
</dbReference>
<organism evidence="7 8">
    <name type="scientific">Faecalicatena contorta</name>
    <dbReference type="NCBI Taxonomy" id="39482"/>
    <lineage>
        <taxon>Bacteria</taxon>
        <taxon>Bacillati</taxon>
        <taxon>Bacillota</taxon>
        <taxon>Clostridia</taxon>
        <taxon>Lachnospirales</taxon>
        <taxon>Lachnospiraceae</taxon>
        <taxon>Faecalicatena</taxon>
    </lineage>
</organism>
<dbReference type="PANTHER" id="PTHR43673:SF2">
    <property type="entry name" value="NITROREDUCTASE"/>
    <property type="match status" value="1"/>
</dbReference>
<keyword evidence="4" id="KW-0288">FMN</keyword>
<dbReference type="AlphaFoldDB" id="A0A315ZZZ6"/>
<comment type="similarity">
    <text evidence="2">Belongs to the nitroreductase family.</text>
</comment>
<dbReference type="EMBL" id="UHJJ01000002">
    <property type="protein sequence ID" value="SUQ12802.1"/>
    <property type="molecule type" value="Genomic_DNA"/>
</dbReference>
<evidence type="ECO:0000259" key="6">
    <source>
        <dbReference type="Pfam" id="PF00881"/>
    </source>
</evidence>
<accession>A0A315ZZZ6</accession>
<reference evidence="8" key="1">
    <citation type="submission" date="2017-07" db="EMBL/GenBank/DDBJ databases">
        <authorList>
            <person name="Varghese N."/>
            <person name="Submissions S."/>
        </authorList>
    </citation>
    <scope>NUCLEOTIDE SEQUENCE [LARGE SCALE GENOMIC DNA]</scope>
    <source>
        <strain evidence="8">NLAE-zl-C134</strain>
    </source>
</reference>
<evidence type="ECO:0000256" key="1">
    <source>
        <dbReference type="ARBA" id="ARBA00001917"/>
    </source>
</evidence>